<dbReference type="PIRSF" id="PIRSF015921">
    <property type="entry name" value="FA_sphinglp_des"/>
    <property type="match status" value="1"/>
</dbReference>
<dbReference type="CDD" id="cd03506">
    <property type="entry name" value="Delta6-FADS-like"/>
    <property type="match status" value="1"/>
</dbReference>
<feature type="domain" description="Fatty acid desaturase" evidence="2">
    <location>
        <begin position="67"/>
        <end position="338"/>
    </location>
</feature>
<organism evidence="3 4">
    <name type="scientific">Aquimarina rubra</name>
    <dbReference type="NCBI Taxonomy" id="1920033"/>
    <lineage>
        <taxon>Bacteria</taxon>
        <taxon>Pseudomonadati</taxon>
        <taxon>Bacteroidota</taxon>
        <taxon>Flavobacteriia</taxon>
        <taxon>Flavobacteriales</taxon>
        <taxon>Flavobacteriaceae</taxon>
        <taxon>Aquimarina</taxon>
    </lineage>
</organism>
<dbReference type="Proteomes" id="UP001597319">
    <property type="component" value="Unassembled WGS sequence"/>
</dbReference>
<dbReference type="Pfam" id="PF00487">
    <property type="entry name" value="FA_desaturase"/>
    <property type="match status" value="1"/>
</dbReference>
<evidence type="ECO:0000313" key="3">
    <source>
        <dbReference type="EMBL" id="MFD2564313.1"/>
    </source>
</evidence>
<dbReference type="InterPro" id="IPR012171">
    <property type="entry name" value="Fatty_acid_desaturase"/>
</dbReference>
<dbReference type="PANTHER" id="PTHR19353:SF19">
    <property type="entry name" value="DELTA(5) FATTY ACID DESATURASE C-RELATED"/>
    <property type="match status" value="1"/>
</dbReference>
<dbReference type="InterPro" id="IPR005804">
    <property type="entry name" value="FA_desaturase_dom"/>
</dbReference>
<feature type="transmembrane region" description="Helical" evidence="1">
    <location>
        <begin position="231"/>
        <end position="253"/>
    </location>
</feature>
<sequence>MENIKFRSDNDNEQKFAREVRKRVRSYFKDKNISIYGNFKMHLKTVIMLGAYLAPFIIILTIPLSPLAALGMVVLMGIGEAGIGMSVMHDGAHGSYSSKAWVNKLVASTMFLLGSNTINWKIQHNVNHHSFTNIFNYDTDISTISVIRLCEHAPLKKYHRYQHLYAFPLYGLMTFVRLFGEISVLLEYNRKGITKQQHADPTLEVVKLVITKVIYITLIIGLPLLLTDFAFWQILIGFFILHATAGMIMSTVFQMAHVVEGTYQPLPDEHNTIHNDWLVHQLLATSDFGRKNGLFSWYIGGLDFQIEHHLFQNVCHIHYPAIAPIIQTTAKEYGFNYNLKPTVFYALASHFRRLKELGRIEHNNKPEQHDYPVDSIQGI</sequence>
<feature type="transmembrane region" description="Helical" evidence="1">
    <location>
        <begin position="205"/>
        <end position="225"/>
    </location>
</feature>
<dbReference type="EMBL" id="JBHULE010000019">
    <property type="protein sequence ID" value="MFD2564313.1"/>
    <property type="molecule type" value="Genomic_DNA"/>
</dbReference>
<feature type="transmembrane region" description="Helical" evidence="1">
    <location>
        <begin position="164"/>
        <end position="185"/>
    </location>
</feature>
<keyword evidence="1" id="KW-1133">Transmembrane helix</keyword>
<evidence type="ECO:0000259" key="2">
    <source>
        <dbReference type="Pfam" id="PF00487"/>
    </source>
</evidence>
<keyword evidence="1" id="KW-0812">Transmembrane</keyword>
<protein>
    <submittedName>
        <fullName evidence="3">Fatty acid desaturase family protein</fullName>
    </submittedName>
</protein>
<feature type="transmembrane region" description="Helical" evidence="1">
    <location>
        <begin position="41"/>
        <end position="62"/>
    </location>
</feature>
<dbReference type="PANTHER" id="PTHR19353">
    <property type="entry name" value="FATTY ACID DESATURASE 2"/>
    <property type="match status" value="1"/>
</dbReference>
<keyword evidence="1" id="KW-0472">Membrane</keyword>
<name>A0ABW5LKA8_9FLAO</name>
<keyword evidence="4" id="KW-1185">Reference proteome</keyword>
<evidence type="ECO:0000313" key="4">
    <source>
        <dbReference type="Proteomes" id="UP001597319"/>
    </source>
</evidence>
<proteinExistence type="predicted"/>
<gene>
    <name evidence="3" type="ORF">ACFSR1_16655</name>
</gene>
<comment type="caution">
    <text evidence="3">The sequence shown here is derived from an EMBL/GenBank/DDBJ whole genome shotgun (WGS) entry which is preliminary data.</text>
</comment>
<evidence type="ECO:0000256" key="1">
    <source>
        <dbReference type="SAM" id="Phobius"/>
    </source>
</evidence>
<accession>A0ABW5LKA8</accession>
<reference evidence="4" key="1">
    <citation type="journal article" date="2019" name="Int. J. Syst. Evol. Microbiol.">
        <title>The Global Catalogue of Microorganisms (GCM) 10K type strain sequencing project: providing services to taxonomists for standard genome sequencing and annotation.</title>
        <authorList>
            <consortium name="The Broad Institute Genomics Platform"/>
            <consortium name="The Broad Institute Genome Sequencing Center for Infectious Disease"/>
            <person name="Wu L."/>
            <person name="Ma J."/>
        </authorList>
    </citation>
    <scope>NUCLEOTIDE SEQUENCE [LARGE SCALE GENOMIC DNA]</scope>
    <source>
        <strain evidence="4">KCTC 52274</strain>
    </source>
</reference>